<keyword evidence="3" id="KW-1185">Reference proteome</keyword>
<name>A0AAV0S677_9ROSI</name>
<dbReference type="EMBL" id="CAMGYJ010000011">
    <property type="protein sequence ID" value="CAI0627346.1"/>
    <property type="molecule type" value="Genomic_DNA"/>
</dbReference>
<accession>A0AAV0S677</accession>
<evidence type="ECO:0008006" key="4">
    <source>
        <dbReference type="Google" id="ProtNLM"/>
    </source>
</evidence>
<sequence length="82" mass="9032">MVMRPKKRTVWTNIAIALVCMFPNSTTLPLPGSWNSSPGLSSTNSTTAITTGPQSAIAFFLCLEGNNWEVERQRVREVSGYL</sequence>
<dbReference type="AlphaFoldDB" id="A0AAV0S677"/>
<gene>
    <name evidence="2" type="ORF">LITE_LOCUS51241</name>
</gene>
<evidence type="ECO:0000313" key="3">
    <source>
        <dbReference type="Proteomes" id="UP001154282"/>
    </source>
</evidence>
<reference evidence="2" key="1">
    <citation type="submission" date="2022-08" db="EMBL/GenBank/DDBJ databases">
        <authorList>
            <person name="Gutierrez-Valencia J."/>
        </authorList>
    </citation>
    <scope>NUCLEOTIDE SEQUENCE</scope>
</reference>
<evidence type="ECO:0000256" key="1">
    <source>
        <dbReference type="SAM" id="SignalP"/>
    </source>
</evidence>
<proteinExistence type="predicted"/>
<protein>
    <recommendedName>
        <fullName evidence="4">Secreted protein</fullName>
    </recommendedName>
</protein>
<keyword evidence="1" id="KW-0732">Signal</keyword>
<organism evidence="2 3">
    <name type="scientific">Linum tenue</name>
    <dbReference type="NCBI Taxonomy" id="586396"/>
    <lineage>
        <taxon>Eukaryota</taxon>
        <taxon>Viridiplantae</taxon>
        <taxon>Streptophyta</taxon>
        <taxon>Embryophyta</taxon>
        <taxon>Tracheophyta</taxon>
        <taxon>Spermatophyta</taxon>
        <taxon>Magnoliopsida</taxon>
        <taxon>eudicotyledons</taxon>
        <taxon>Gunneridae</taxon>
        <taxon>Pentapetalae</taxon>
        <taxon>rosids</taxon>
        <taxon>fabids</taxon>
        <taxon>Malpighiales</taxon>
        <taxon>Linaceae</taxon>
        <taxon>Linum</taxon>
    </lineage>
</organism>
<comment type="caution">
    <text evidence="2">The sequence shown here is derived from an EMBL/GenBank/DDBJ whole genome shotgun (WGS) entry which is preliminary data.</text>
</comment>
<dbReference type="Proteomes" id="UP001154282">
    <property type="component" value="Unassembled WGS sequence"/>
</dbReference>
<feature type="signal peptide" evidence="1">
    <location>
        <begin position="1"/>
        <end position="27"/>
    </location>
</feature>
<feature type="chain" id="PRO_5043886096" description="Secreted protein" evidence="1">
    <location>
        <begin position="28"/>
        <end position="82"/>
    </location>
</feature>
<evidence type="ECO:0000313" key="2">
    <source>
        <dbReference type="EMBL" id="CAI0627346.1"/>
    </source>
</evidence>